<proteinExistence type="predicted"/>
<evidence type="ECO:0000313" key="2">
    <source>
        <dbReference type="EMBL" id="PLW31032.1"/>
    </source>
</evidence>
<accession>A0A2N5TZX2</accession>
<dbReference type="EMBL" id="PGCI01000279">
    <property type="protein sequence ID" value="PLW31032.1"/>
    <property type="molecule type" value="Genomic_DNA"/>
</dbReference>
<dbReference type="AlphaFoldDB" id="A0A2N5TZX2"/>
<comment type="caution">
    <text evidence="2">The sequence shown here is derived from an EMBL/GenBank/DDBJ whole genome shotgun (WGS) entry which is preliminary data.</text>
</comment>
<feature type="compositionally biased region" description="Polar residues" evidence="1">
    <location>
        <begin position="81"/>
        <end position="90"/>
    </location>
</feature>
<evidence type="ECO:0000256" key="1">
    <source>
        <dbReference type="SAM" id="MobiDB-lite"/>
    </source>
</evidence>
<dbReference type="Proteomes" id="UP000235392">
    <property type="component" value="Unassembled WGS sequence"/>
</dbReference>
<reference evidence="2 3" key="1">
    <citation type="submission" date="2017-11" db="EMBL/GenBank/DDBJ databases">
        <title>De novo assembly and phasing of dikaryotic genomes from two isolates of Puccinia coronata f. sp. avenae, the causal agent of oat crown rust.</title>
        <authorList>
            <person name="Miller M.E."/>
            <person name="Zhang Y."/>
            <person name="Omidvar V."/>
            <person name="Sperschneider J."/>
            <person name="Schwessinger B."/>
            <person name="Raley C."/>
            <person name="Palmer J.M."/>
            <person name="Garnica D."/>
            <person name="Upadhyaya N."/>
            <person name="Rathjen J."/>
            <person name="Taylor J.M."/>
            <person name="Park R.F."/>
            <person name="Dodds P.N."/>
            <person name="Hirsch C.D."/>
            <person name="Kianian S.F."/>
            <person name="Figueroa M."/>
        </authorList>
    </citation>
    <scope>NUCLEOTIDE SEQUENCE [LARGE SCALE GENOMIC DNA]</scope>
    <source>
        <strain evidence="2">12SD80</strain>
    </source>
</reference>
<gene>
    <name evidence="2" type="ORF">PCASD_16037</name>
</gene>
<dbReference type="CDD" id="cd22744">
    <property type="entry name" value="OTU"/>
    <property type="match status" value="1"/>
</dbReference>
<sequence length="200" mass="22373">MAVAIQAPDVKKNTKGRPSPKNNTSKSNKRNLSAFEVVQTALKKDESAKKREAKQSETNVQKSKRMKKTIHTFEESEVDDYNSSSESNISLPEANDKSASDIQISKDNKPIRAEGPNVTPVLEKKESDLQHKHSSEIPNHFQLWIKSIYDPVGDGNCGFHCVAKALGYDQEVETILDQLDLKPNKDNPDALEITRANWLS</sequence>
<evidence type="ECO:0000313" key="3">
    <source>
        <dbReference type="Proteomes" id="UP000235392"/>
    </source>
</evidence>
<protein>
    <recommendedName>
        <fullName evidence="4">OTU domain-containing protein</fullName>
    </recommendedName>
</protein>
<name>A0A2N5TZX2_9BASI</name>
<feature type="compositionally biased region" description="Basic and acidic residues" evidence="1">
    <location>
        <begin position="42"/>
        <end position="55"/>
    </location>
</feature>
<feature type="region of interest" description="Disordered" evidence="1">
    <location>
        <begin position="1"/>
        <end position="100"/>
    </location>
</feature>
<evidence type="ECO:0008006" key="4">
    <source>
        <dbReference type="Google" id="ProtNLM"/>
    </source>
</evidence>
<organism evidence="2 3">
    <name type="scientific">Puccinia coronata f. sp. avenae</name>
    <dbReference type="NCBI Taxonomy" id="200324"/>
    <lineage>
        <taxon>Eukaryota</taxon>
        <taxon>Fungi</taxon>
        <taxon>Dikarya</taxon>
        <taxon>Basidiomycota</taxon>
        <taxon>Pucciniomycotina</taxon>
        <taxon>Pucciniomycetes</taxon>
        <taxon>Pucciniales</taxon>
        <taxon>Pucciniaceae</taxon>
        <taxon>Puccinia</taxon>
    </lineage>
</organism>